<dbReference type="RefSeq" id="WP_184678122.1">
    <property type="nucleotide sequence ID" value="NZ_JACHGY010000001.1"/>
</dbReference>
<feature type="signal peptide" evidence="1">
    <location>
        <begin position="1"/>
        <end position="23"/>
    </location>
</feature>
<dbReference type="PANTHER" id="PTHR23150:SF19">
    <property type="entry name" value="FORMYLGLYCINE-GENERATING ENZYME"/>
    <property type="match status" value="1"/>
</dbReference>
<evidence type="ECO:0000313" key="4">
    <source>
        <dbReference type="Proteomes" id="UP000541810"/>
    </source>
</evidence>
<feature type="domain" description="Sulfatase-modifying factor enzyme-like" evidence="2">
    <location>
        <begin position="75"/>
        <end position="381"/>
    </location>
</feature>
<dbReference type="InterPro" id="IPR051043">
    <property type="entry name" value="Sulfatase_Mod_Factor_Kinase"/>
</dbReference>
<dbReference type="InterPro" id="IPR005532">
    <property type="entry name" value="SUMF_dom"/>
</dbReference>
<comment type="caution">
    <text evidence="3">The sequence shown here is derived from an EMBL/GenBank/DDBJ whole genome shotgun (WGS) entry which is preliminary data.</text>
</comment>
<dbReference type="PANTHER" id="PTHR23150">
    <property type="entry name" value="SULFATASE MODIFYING FACTOR 1, 2"/>
    <property type="match status" value="1"/>
</dbReference>
<dbReference type="GO" id="GO:0120147">
    <property type="term" value="F:formylglycine-generating oxidase activity"/>
    <property type="evidence" value="ECO:0007669"/>
    <property type="project" value="TreeGrafter"/>
</dbReference>
<protein>
    <submittedName>
        <fullName evidence="3">Formylglycine-generating enzyme required for sulfatase activity</fullName>
    </submittedName>
</protein>
<dbReference type="AlphaFoldDB" id="A0A7X0LKN1"/>
<accession>A0A7X0LKN1</accession>
<reference evidence="3 4" key="1">
    <citation type="submission" date="2020-08" db="EMBL/GenBank/DDBJ databases">
        <title>Genomic Encyclopedia of Type Strains, Phase IV (KMG-IV): sequencing the most valuable type-strain genomes for metagenomic binning, comparative biology and taxonomic classification.</title>
        <authorList>
            <person name="Goeker M."/>
        </authorList>
    </citation>
    <scope>NUCLEOTIDE SEQUENCE [LARGE SCALE GENOMIC DNA]</scope>
    <source>
        <strain evidence="3 4">DSM 103725</strain>
    </source>
</reference>
<dbReference type="InterPro" id="IPR042095">
    <property type="entry name" value="SUMF_sf"/>
</dbReference>
<sequence length="385" mass="41939">MSYFHRFTLAATILLSGSVALHAEETTPAKGDGSCCGTPPGRTAQINAWLAAAASEETADAQAAGANAVPADAPEGMVWIPGGEFIMGTDAPNTWNNEHPAHRVKVDGFWMDETEVTNAQFAEFVEATGYVTVAERPIDWDEMKKQLPPGSPKPPDAMLEPGSLVFTPPNHAVDLRNVGAWWSWTTGASWKHPKGPNSSIEGRENYPVVQIAWEDAVAYAEWAGKQLPTEAQWEYAARGGGDNTRFAWGDTFKPGGKSMANTWDGTFPHKNTQEDGYRLAAPVKSFPPNGYGLYDTAGNVWEWTADYYRDDRHVALAKQELAVNPQGPDVPADAMNPHAKSRVIKGGSFLCHVDYCESYRPPARRGTPEDTGLQHTGIRCIIVPE</sequence>
<keyword evidence="4" id="KW-1185">Reference proteome</keyword>
<dbReference type="Gene3D" id="3.90.1580.10">
    <property type="entry name" value="paralog of FGE (formylglycine-generating enzyme)"/>
    <property type="match status" value="1"/>
</dbReference>
<name>A0A7X0LKN1_9BACT</name>
<dbReference type="EMBL" id="JACHGY010000001">
    <property type="protein sequence ID" value="MBB6430620.1"/>
    <property type="molecule type" value="Genomic_DNA"/>
</dbReference>
<organism evidence="3 4">
    <name type="scientific">Algisphaera agarilytica</name>
    <dbReference type="NCBI Taxonomy" id="1385975"/>
    <lineage>
        <taxon>Bacteria</taxon>
        <taxon>Pseudomonadati</taxon>
        <taxon>Planctomycetota</taxon>
        <taxon>Phycisphaerae</taxon>
        <taxon>Phycisphaerales</taxon>
        <taxon>Phycisphaeraceae</taxon>
        <taxon>Algisphaera</taxon>
    </lineage>
</organism>
<gene>
    <name evidence="3" type="ORF">HNQ40_002426</name>
</gene>
<keyword evidence="1" id="KW-0732">Signal</keyword>
<dbReference type="Pfam" id="PF03781">
    <property type="entry name" value="FGE-sulfatase"/>
    <property type="match status" value="1"/>
</dbReference>
<evidence type="ECO:0000313" key="3">
    <source>
        <dbReference type="EMBL" id="MBB6430620.1"/>
    </source>
</evidence>
<evidence type="ECO:0000256" key="1">
    <source>
        <dbReference type="SAM" id="SignalP"/>
    </source>
</evidence>
<dbReference type="InterPro" id="IPR016187">
    <property type="entry name" value="CTDL_fold"/>
</dbReference>
<proteinExistence type="predicted"/>
<dbReference type="Proteomes" id="UP000541810">
    <property type="component" value="Unassembled WGS sequence"/>
</dbReference>
<dbReference type="SUPFAM" id="SSF56436">
    <property type="entry name" value="C-type lectin-like"/>
    <property type="match status" value="1"/>
</dbReference>
<feature type="chain" id="PRO_5031212547" evidence="1">
    <location>
        <begin position="24"/>
        <end position="385"/>
    </location>
</feature>
<evidence type="ECO:0000259" key="2">
    <source>
        <dbReference type="Pfam" id="PF03781"/>
    </source>
</evidence>